<dbReference type="PANTHER" id="PTHR44337">
    <property type="entry name" value="CARCINOEMBRYONIC ANTIGEN-RELATED CELL ADHESION MOLECULE 8"/>
    <property type="match status" value="1"/>
</dbReference>
<dbReference type="PROSITE" id="PS50835">
    <property type="entry name" value="IG_LIKE"/>
    <property type="match status" value="4"/>
</dbReference>
<keyword evidence="4" id="KW-0393">Immunoglobulin domain</keyword>
<protein>
    <recommendedName>
        <fullName evidence="8">Ig-like domain-containing protein</fullName>
    </recommendedName>
</protein>
<name>A0A9D3P733_9TELE</name>
<feature type="compositionally biased region" description="Low complexity" evidence="5">
    <location>
        <begin position="477"/>
        <end position="492"/>
    </location>
</feature>
<dbReference type="SUPFAM" id="SSF48726">
    <property type="entry name" value="Immunoglobulin"/>
    <property type="match status" value="5"/>
</dbReference>
<dbReference type="AlphaFoldDB" id="A0A9D3P733"/>
<dbReference type="OrthoDB" id="8914035at2759"/>
<keyword evidence="3" id="KW-0325">Glycoprotein</keyword>
<gene>
    <name evidence="9" type="ORF">KOW79_000495</name>
</gene>
<feature type="domain" description="Ig-like" evidence="8">
    <location>
        <begin position="632"/>
        <end position="712"/>
    </location>
</feature>
<keyword evidence="1 7" id="KW-0732">Signal</keyword>
<dbReference type="PANTHER" id="PTHR44337:SF16">
    <property type="entry name" value="CARCINOEMBRYONIC ANTIGEN-RELATED CELL ADHESION MOLECULE 20-LIKE-RELATED"/>
    <property type="match status" value="1"/>
</dbReference>
<dbReference type="Pfam" id="PF13895">
    <property type="entry name" value="Ig_2"/>
    <property type="match status" value="1"/>
</dbReference>
<dbReference type="InterPro" id="IPR003599">
    <property type="entry name" value="Ig_sub"/>
</dbReference>
<sequence length="841" mass="90023">MDLHAVCCTLLLLTCSGLGFGQQLILPERINKAVGENVVITPIRLPDLPHYLIRWEFNTTTIVVGTDVLPPYTDRVSIDTTTLALEIRNLTENDTGPYILTINTATAVVTGQTSLQVLVPVSSVTIVPSQTELVEYNSTVNFVCSASGSSLSFIWLNGSSEITAGERVQLTDNNSSLTITSVIRGDTGPYECEASNSISRNKSLPLSLIIYYGPEYVSASADPVGPFYSSGSNLILTCSAVSSPPAEFQWAVNGTELGEMGRELKLSNIQISQSGNYTCIAHNKQSLRFSVSQPISVTVLVQVSSVTIIPSLKEVELNSTVSFFCSASGSSVSFIWLNVQLTDNNRNLTITSVIRGDTGPYECEASNSISRKKSPPLILTIKINDLNCATKIIPNMAFLWLWLLGGGGDSLSAGAIAGIVIGVLLGVAGIAVLIFYLTKGKKTSRTTSSGNKQNGAASNEGQHELHYADVRHLRNNQGQPGTSATGTAPTPSYVARNNMTATSNPATQIIYSDRKKEELKMQLDVCINLLLTITGLVQVVTAGTPHGVTISGPTEVVAGVSTIYECSAFCSRTCYYTWSVKEQSFAGSRLTLTENGVDNFISLTCTVTDEDHKHFVSEIILVTVINPISVKPSTNQSVLNQQPKVGRSFHLTCNGASLPVTITWLKDGAPLTLDSKMSLSPDNVTLSFSLLKESDSGQYQCKVLNGSASVISKAYWINLGYVIINLTGPNYAEVGIQSEYTCEARCGMDCTVQWALHAGFPRGRFIAEGPRILWTPSDIGQTQVFTCITLNPGAGNIGQVSKTVTVVEAQPRPKPSNAVFAKPSVAVVSSATLLMLVSACV</sequence>
<evidence type="ECO:0000313" key="10">
    <source>
        <dbReference type="Proteomes" id="UP000824219"/>
    </source>
</evidence>
<evidence type="ECO:0000256" key="3">
    <source>
        <dbReference type="ARBA" id="ARBA00023180"/>
    </source>
</evidence>
<proteinExistence type="predicted"/>
<evidence type="ECO:0000256" key="4">
    <source>
        <dbReference type="ARBA" id="ARBA00023319"/>
    </source>
</evidence>
<evidence type="ECO:0000256" key="5">
    <source>
        <dbReference type="SAM" id="MobiDB-lite"/>
    </source>
</evidence>
<evidence type="ECO:0000256" key="2">
    <source>
        <dbReference type="ARBA" id="ARBA00023157"/>
    </source>
</evidence>
<feature type="domain" description="Ig-like" evidence="8">
    <location>
        <begin position="214"/>
        <end position="296"/>
    </location>
</feature>
<evidence type="ECO:0000256" key="7">
    <source>
        <dbReference type="SAM" id="SignalP"/>
    </source>
</evidence>
<dbReference type="Proteomes" id="UP000824219">
    <property type="component" value="Linkage Group LG01"/>
</dbReference>
<dbReference type="InterPro" id="IPR007110">
    <property type="entry name" value="Ig-like_dom"/>
</dbReference>
<dbReference type="EMBL" id="JAHKSW010000001">
    <property type="protein sequence ID" value="KAG7335802.1"/>
    <property type="molecule type" value="Genomic_DNA"/>
</dbReference>
<feature type="chain" id="PRO_5039521102" description="Ig-like domain-containing protein" evidence="7">
    <location>
        <begin position="22"/>
        <end position="841"/>
    </location>
</feature>
<keyword evidence="2" id="KW-1015">Disulfide bond</keyword>
<dbReference type="InterPro" id="IPR036179">
    <property type="entry name" value="Ig-like_dom_sf"/>
</dbReference>
<dbReference type="Pfam" id="PF13927">
    <property type="entry name" value="Ig_3"/>
    <property type="match status" value="2"/>
</dbReference>
<feature type="region of interest" description="Disordered" evidence="5">
    <location>
        <begin position="474"/>
        <end position="498"/>
    </location>
</feature>
<evidence type="ECO:0000259" key="8">
    <source>
        <dbReference type="PROSITE" id="PS50835"/>
    </source>
</evidence>
<keyword evidence="6" id="KW-0472">Membrane</keyword>
<feature type="domain" description="Ig-like" evidence="8">
    <location>
        <begin position="304"/>
        <end position="374"/>
    </location>
</feature>
<evidence type="ECO:0000256" key="6">
    <source>
        <dbReference type="SAM" id="Phobius"/>
    </source>
</evidence>
<keyword evidence="6" id="KW-0812">Transmembrane</keyword>
<dbReference type="InterPro" id="IPR003598">
    <property type="entry name" value="Ig_sub2"/>
</dbReference>
<accession>A0A9D3P733</accession>
<dbReference type="Gene3D" id="2.60.40.10">
    <property type="entry name" value="Immunoglobulins"/>
    <property type="match status" value="5"/>
</dbReference>
<comment type="caution">
    <text evidence="9">The sequence shown here is derived from an EMBL/GenBank/DDBJ whole genome shotgun (WGS) entry which is preliminary data.</text>
</comment>
<feature type="transmembrane region" description="Helical" evidence="6">
    <location>
        <begin position="415"/>
        <end position="437"/>
    </location>
</feature>
<evidence type="ECO:0000256" key="1">
    <source>
        <dbReference type="ARBA" id="ARBA00022729"/>
    </source>
</evidence>
<dbReference type="InterPro" id="IPR052598">
    <property type="entry name" value="IgSF_CEA-related"/>
</dbReference>
<reference evidence="9 10" key="1">
    <citation type="submission" date="2021-06" db="EMBL/GenBank/DDBJ databases">
        <title>Chromosome-level genome assembly of the red-tail catfish (Hemibagrus wyckioides).</title>
        <authorList>
            <person name="Shao F."/>
        </authorList>
    </citation>
    <scope>NUCLEOTIDE SEQUENCE [LARGE SCALE GENOMIC DNA]</scope>
    <source>
        <strain evidence="9">EC202008001</strain>
        <tissue evidence="9">Blood</tissue>
    </source>
</reference>
<dbReference type="InterPro" id="IPR013783">
    <property type="entry name" value="Ig-like_fold"/>
</dbReference>
<dbReference type="SMART" id="SM00409">
    <property type="entry name" value="IG"/>
    <property type="match status" value="5"/>
</dbReference>
<evidence type="ECO:0000313" key="9">
    <source>
        <dbReference type="EMBL" id="KAG7335802.1"/>
    </source>
</evidence>
<dbReference type="SMART" id="SM00408">
    <property type="entry name" value="IGc2"/>
    <property type="match status" value="4"/>
</dbReference>
<keyword evidence="6" id="KW-1133">Transmembrane helix</keyword>
<feature type="signal peptide" evidence="7">
    <location>
        <begin position="1"/>
        <end position="21"/>
    </location>
</feature>
<feature type="domain" description="Ig-like" evidence="8">
    <location>
        <begin position="120"/>
        <end position="205"/>
    </location>
</feature>
<organism evidence="9 10">
    <name type="scientific">Hemibagrus wyckioides</name>
    <dbReference type="NCBI Taxonomy" id="337641"/>
    <lineage>
        <taxon>Eukaryota</taxon>
        <taxon>Metazoa</taxon>
        <taxon>Chordata</taxon>
        <taxon>Craniata</taxon>
        <taxon>Vertebrata</taxon>
        <taxon>Euteleostomi</taxon>
        <taxon>Actinopterygii</taxon>
        <taxon>Neopterygii</taxon>
        <taxon>Teleostei</taxon>
        <taxon>Ostariophysi</taxon>
        <taxon>Siluriformes</taxon>
        <taxon>Bagridae</taxon>
        <taxon>Hemibagrus</taxon>
    </lineage>
</organism>
<keyword evidence="10" id="KW-1185">Reference proteome</keyword>